<keyword evidence="1" id="KW-0479">Metal-binding</keyword>
<accession>A0A0S4JVQ5</accession>
<dbReference type="OrthoDB" id="243057at2759"/>
<dbReference type="GO" id="GO:0008270">
    <property type="term" value="F:zinc ion binding"/>
    <property type="evidence" value="ECO:0007669"/>
    <property type="project" value="UniProtKB-KW"/>
</dbReference>
<dbReference type="AlphaFoldDB" id="A0A0S4JVQ5"/>
<protein>
    <recommendedName>
        <fullName evidence="2">C3H1-type domain-containing protein</fullName>
    </recommendedName>
</protein>
<dbReference type="PROSITE" id="PS50103">
    <property type="entry name" value="ZF_C3H1"/>
    <property type="match status" value="1"/>
</dbReference>
<evidence type="ECO:0000259" key="2">
    <source>
        <dbReference type="PROSITE" id="PS50103"/>
    </source>
</evidence>
<sequence>MQQQQIYGAYPVYQQYNNAGAGFYGNAFPAQGQGMIPRGRGRGMGGFQGNPGGFGGRGGYNGYQQQGMNPYMQQGYGRGGAAFGMRARRKKPFVGGSLETQREWERNTLCCFHLQGHCKFQEGCRFAHEDDGERKCQFGDQCRVGHNARGAAPGAEQPKDEKKTN</sequence>
<dbReference type="EMBL" id="CYKH01002159">
    <property type="protein sequence ID" value="CUG93526.1"/>
    <property type="molecule type" value="Genomic_DNA"/>
</dbReference>
<evidence type="ECO:0000256" key="1">
    <source>
        <dbReference type="PROSITE-ProRule" id="PRU00723"/>
    </source>
</evidence>
<dbReference type="InterPro" id="IPR000571">
    <property type="entry name" value="Znf_CCCH"/>
</dbReference>
<gene>
    <name evidence="3" type="ORF">BSAL_43330</name>
</gene>
<reference evidence="4" key="1">
    <citation type="submission" date="2015-09" db="EMBL/GenBank/DDBJ databases">
        <authorList>
            <consortium name="Pathogen Informatics"/>
        </authorList>
    </citation>
    <scope>NUCLEOTIDE SEQUENCE [LARGE SCALE GENOMIC DNA]</scope>
    <source>
        <strain evidence="4">Lake Konstanz</strain>
    </source>
</reference>
<evidence type="ECO:0000313" key="4">
    <source>
        <dbReference type="Proteomes" id="UP000051952"/>
    </source>
</evidence>
<dbReference type="Proteomes" id="UP000051952">
    <property type="component" value="Unassembled WGS sequence"/>
</dbReference>
<organism evidence="3 4">
    <name type="scientific">Bodo saltans</name>
    <name type="common">Flagellated protozoan</name>
    <dbReference type="NCBI Taxonomy" id="75058"/>
    <lineage>
        <taxon>Eukaryota</taxon>
        <taxon>Discoba</taxon>
        <taxon>Euglenozoa</taxon>
        <taxon>Kinetoplastea</taxon>
        <taxon>Metakinetoplastina</taxon>
        <taxon>Eubodonida</taxon>
        <taxon>Bodonidae</taxon>
        <taxon>Bodo</taxon>
    </lineage>
</organism>
<feature type="zinc finger region" description="C3H1-type" evidence="1">
    <location>
        <begin position="104"/>
        <end position="131"/>
    </location>
</feature>
<feature type="domain" description="C3H1-type" evidence="2">
    <location>
        <begin position="104"/>
        <end position="131"/>
    </location>
</feature>
<keyword evidence="4" id="KW-1185">Reference proteome</keyword>
<dbReference type="VEuPathDB" id="TriTrypDB:BSAL_43330"/>
<keyword evidence="1" id="KW-0862">Zinc</keyword>
<proteinExistence type="predicted"/>
<keyword evidence="1" id="KW-0863">Zinc-finger</keyword>
<name>A0A0S4JVQ5_BODSA</name>
<evidence type="ECO:0000313" key="3">
    <source>
        <dbReference type="EMBL" id="CUG93526.1"/>
    </source>
</evidence>